<feature type="region of interest" description="Disordered" evidence="1">
    <location>
        <begin position="132"/>
        <end position="151"/>
    </location>
</feature>
<evidence type="ECO:0000313" key="2">
    <source>
        <dbReference type="EMBL" id="KAK3166643.1"/>
    </source>
</evidence>
<comment type="caution">
    <text evidence="2">The sequence shown here is derived from an EMBL/GenBank/DDBJ whole genome shotgun (WGS) entry which is preliminary data.</text>
</comment>
<accession>A0AAD9YZJ7</accession>
<dbReference type="AlphaFoldDB" id="A0AAD9YZJ7"/>
<reference evidence="2" key="1">
    <citation type="submission" date="2022-11" db="EMBL/GenBank/DDBJ databases">
        <title>Chromosomal genome sequence assembly and mating type (MAT) locus characterization of the leprose asexual lichenized fungus Lepraria neglecta (Nyl.) Erichsen.</title>
        <authorList>
            <person name="Allen J.L."/>
            <person name="Pfeffer B."/>
        </authorList>
    </citation>
    <scope>NUCLEOTIDE SEQUENCE</scope>
    <source>
        <strain evidence="2">Allen 5258</strain>
    </source>
</reference>
<protein>
    <submittedName>
        <fullName evidence="2">Uncharacterized protein</fullName>
    </submittedName>
</protein>
<gene>
    <name evidence="2" type="ORF">OEA41_009768</name>
</gene>
<dbReference type="Proteomes" id="UP001276659">
    <property type="component" value="Unassembled WGS sequence"/>
</dbReference>
<proteinExistence type="predicted"/>
<evidence type="ECO:0000256" key="1">
    <source>
        <dbReference type="SAM" id="MobiDB-lite"/>
    </source>
</evidence>
<organism evidence="2 3">
    <name type="scientific">Lepraria neglecta</name>
    <dbReference type="NCBI Taxonomy" id="209136"/>
    <lineage>
        <taxon>Eukaryota</taxon>
        <taxon>Fungi</taxon>
        <taxon>Dikarya</taxon>
        <taxon>Ascomycota</taxon>
        <taxon>Pezizomycotina</taxon>
        <taxon>Lecanoromycetes</taxon>
        <taxon>OSLEUM clade</taxon>
        <taxon>Lecanoromycetidae</taxon>
        <taxon>Lecanorales</taxon>
        <taxon>Lecanorineae</taxon>
        <taxon>Stereocaulaceae</taxon>
        <taxon>Lepraria</taxon>
    </lineage>
</organism>
<feature type="non-terminal residue" evidence="2">
    <location>
        <position position="1"/>
    </location>
</feature>
<dbReference type="EMBL" id="JASNWA010000011">
    <property type="protein sequence ID" value="KAK3166643.1"/>
    <property type="molecule type" value="Genomic_DNA"/>
</dbReference>
<keyword evidence="3" id="KW-1185">Reference proteome</keyword>
<evidence type="ECO:0000313" key="3">
    <source>
        <dbReference type="Proteomes" id="UP001276659"/>
    </source>
</evidence>
<sequence>TYAVRDGDEMPLIAIALTQLPNLTSVILQDFNGEERLPANGDLFFTINRMIALLVPFYSTGTPEALPSSRNQPTSPLMPTLTYVWVEPGFNPENPEAFIDAGAIQAFAALPSVKVINGHRIGGDEEDVELAEPLESSHATTPNLSACDISP</sequence>
<name>A0AAD9YZJ7_9LECA</name>